<keyword evidence="1" id="KW-0411">Iron-sulfur</keyword>
<proteinExistence type="predicted"/>
<keyword evidence="3" id="KW-0819">tRNA processing</keyword>
<dbReference type="PANTHER" id="PTHR30002:SF4">
    <property type="entry name" value="EPOXYQUEUOSINE REDUCTASE"/>
    <property type="match status" value="1"/>
</dbReference>
<dbReference type="PROSITE" id="PS51379">
    <property type="entry name" value="4FE4S_FER_2"/>
    <property type="match status" value="2"/>
</dbReference>
<dbReference type="GO" id="GO:0008616">
    <property type="term" value="P:tRNA queuosine(34) biosynthetic process"/>
    <property type="evidence" value="ECO:0007669"/>
    <property type="project" value="UniProtKB-KW"/>
</dbReference>
<evidence type="ECO:0000256" key="5">
    <source>
        <dbReference type="ARBA" id="ARBA00023002"/>
    </source>
</evidence>
<keyword evidence="4" id="KW-0671">Queuosine biosynthesis</keyword>
<evidence type="ECO:0000313" key="9">
    <source>
        <dbReference type="Proteomes" id="UP001472866"/>
    </source>
</evidence>
<keyword evidence="5" id="KW-0560">Oxidoreductase</keyword>
<feature type="domain" description="4Fe-4S ferredoxin-type" evidence="7">
    <location>
        <begin position="243"/>
        <end position="272"/>
    </location>
</feature>
<keyword evidence="1" id="KW-0479">Metal-binding</keyword>
<keyword evidence="1" id="KW-0004">4Fe-4S</keyword>
<dbReference type="Proteomes" id="UP001472866">
    <property type="component" value="Chromosome 17"/>
</dbReference>
<sequence length="423" mass="47149">MAGSENVGLSCHLQGKQMAGSENVGLLRGQRRRGKKKKKKSDVFSDTDAALPEEASTWLECRELVRRRAKEIGLGPTRFARCEAPRRDRMDAYRTWVASGMHGEMSYLSRQDRLDRREDPKIVLEGARSIIVSSVYYWPGKSGFPWNRTTDPSRPRGKVSSYAWGDDYHSVLGAKLRDLASYAVGLCGGNSRWYVDTGAVMERDLAERSGLSFTGKNTMAIHPKFGSGFFIGSVFTTLPLPPDEPLKRDTYCGSCDKCQVACPTGALSQDRSYVLDARRCISYLTIELKTSIPEELRPLVGTWVYGCDICQEVCPWNAFDWRGGGSPLWPNPPQTSVSNPDLLDLLRMGQTEFEERFRGSAVRRIGRDRLLRNVAVALGNAGGLSALPALRRAVEVESDLVAEHASWACRRILEREGTARDDE</sequence>
<evidence type="ECO:0000313" key="8">
    <source>
        <dbReference type="EMBL" id="WZN66976.1"/>
    </source>
</evidence>
<dbReference type="Pfam" id="PF08331">
    <property type="entry name" value="QueG_DUF1730"/>
    <property type="match status" value="1"/>
</dbReference>
<dbReference type="PROSITE" id="PS00198">
    <property type="entry name" value="4FE4S_FER_1"/>
    <property type="match status" value="1"/>
</dbReference>
<gene>
    <name evidence="8" type="ORF">HKI87_17g85480</name>
</gene>
<evidence type="ECO:0000256" key="6">
    <source>
        <dbReference type="SAM" id="MobiDB-lite"/>
    </source>
</evidence>
<evidence type="ECO:0000259" key="7">
    <source>
        <dbReference type="PROSITE" id="PS51379"/>
    </source>
</evidence>
<evidence type="ECO:0000256" key="1">
    <source>
        <dbReference type="ARBA" id="ARBA00022485"/>
    </source>
</evidence>
<dbReference type="GO" id="GO:0051539">
    <property type="term" value="F:4 iron, 4 sulfur cluster binding"/>
    <property type="evidence" value="ECO:0007669"/>
    <property type="project" value="UniProtKB-KW"/>
</dbReference>
<evidence type="ECO:0000256" key="4">
    <source>
        <dbReference type="ARBA" id="ARBA00022785"/>
    </source>
</evidence>
<keyword evidence="1" id="KW-0408">Iron</keyword>
<dbReference type="AlphaFoldDB" id="A0AAX4PM54"/>
<dbReference type="GO" id="GO:0052693">
    <property type="term" value="F:epoxyqueuosine reductase activity"/>
    <property type="evidence" value="ECO:0007669"/>
    <property type="project" value="TreeGrafter"/>
</dbReference>
<evidence type="ECO:0000256" key="3">
    <source>
        <dbReference type="ARBA" id="ARBA00022694"/>
    </source>
</evidence>
<reference evidence="8 9" key="1">
    <citation type="submission" date="2024-03" db="EMBL/GenBank/DDBJ databases">
        <title>Complete genome sequence of the green alga Chloropicon roscoffensis RCC1871.</title>
        <authorList>
            <person name="Lemieux C."/>
            <person name="Pombert J.-F."/>
            <person name="Otis C."/>
            <person name="Turmel M."/>
        </authorList>
    </citation>
    <scope>NUCLEOTIDE SEQUENCE [LARGE SCALE GENOMIC DNA]</scope>
    <source>
        <strain evidence="8 9">RCC1871</strain>
    </source>
</reference>
<feature type="domain" description="4Fe-4S ferredoxin-type" evidence="7">
    <location>
        <begin position="296"/>
        <end position="324"/>
    </location>
</feature>
<keyword evidence="2" id="KW-0963">Cytoplasm</keyword>
<evidence type="ECO:0000256" key="2">
    <source>
        <dbReference type="ARBA" id="ARBA00022490"/>
    </source>
</evidence>
<feature type="region of interest" description="Disordered" evidence="6">
    <location>
        <begin position="20"/>
        <end position="46"/>
    </location>
</feature>
<dbReference type="InterPro" id="IPR017900">
    <property type="entry name" value="4Fe4S_Fe_S_CS"/>
</dbReference>
<dbReference type="NCBIfam" id="TIGR00276">
    <property type="entry name" value="tRNA epoxyqueuosine(34) reductase QueG"/>
    <property type="match status" value="1"/>
</dbReference>
<keyword evidence="9" id="KW-1185">Reference proteome</keyword>
<dbReference type="Gene3D" id="3.30.70.20">
    <property type="match status" value="1"/>
</dbReference>
<feature type="compositionally biased region" description="Basic residues" evidence="6">
    <location>
        <begin position="29"/>
        <end position="40"/>
    </location>
</feature>
<dbReference type="InterPro" id="IPR004453">
    <property type="entry name" value="QueG"/>
</dbReference>
<dbReference type="SUPFAM" id="SSF46548">
    <property type="entry name" value="alpha-helical ferredoxin"/>
    <property type="match status" value="1"/>
</dbReference>
<dbReference type="InterPro" id="IPR013542">
    <property type="entry name" value="QueG_DUF1730"/>
</dbReference>
<name>A0AAX4PM54_9CHLO</name>
<protein>
    <submittedName>
        <fullName evidence="8">Epoxyqueuosine reductase</fullName>
    </submittedName>
</protein>
<organism evidence="8 9">
    <name type="scientific">Chloropicon roscoffensis</name>
    <dbReference type="NCBI Taxonomy" id="1461544"/>
    <lineage>
        <taxon>Eukaryota</taxon>
        <taxon>Viridiplantae</taxon>
        <taxon>Chlorophyta</taxon>
        <taxon>Chloropicophyceae</taxon>
        <taxon>Chloropicales</taxon>
        <taxon>Chloropicaceae</taxon>
        <taxon>Chloropicon</taxon>
    </lineage>
</organism>
<dbReference type="InterPro" id="IPR017896">
    <property type="entry name" value="4Fe4S_Fe-S-bd"/>
</dbReference>
<accession>A0AAX4PM54</accession>
<dbReference type="Pfam" id="PF13484">
    <property type="entry name" value="Fer4_16"/>
    <property type="match status" value="1"/>
</dbReference>
<dbReference type="PANTHER" id="PTHR30002">
    <property type="entry name" value="EPOXYQUEUOSINE REDUCTASE"/>
    <property type="match status" value="1"/>
</dbReference>
<dbReference type="EMBL" id="CP151517">
    <property type="protein sequence ID" value="WZN66976.1"/>
    <property type="molecule type" value="Genomic_DNA"/>
</dbReference>